<evidence type="ECO:0000256" key="3">
    <source>
        <dbReference type="ARBA" id="ARBA00022617"/>
    </source>
</evidence>
<dbReference type="GO" id="GO:0005506">
    <property type="term" value="F:iron ion binding"/>
    <property type="evidence" value="ECO:0007669"/>
    <property type="project" value="InterPro"/>
</dbReference>
<evidence type="ECO:0000256" key="1">
    <source>
        <dbReference type="ARBA" id="ARBA00001971"/>
    </source>
</evidence>
<evidence type="ECO:0000256" key="8">
    <source>
        <dbReference type="PIRSR" id="PIRSR602401-1"/>
    </source>
</evidence>
<dbReference type="PROSITE" id="PS00086">
    <property type="entry name" value="CYTOCHROME_P450"/>
    <property type="match status" value="1"/>
</dbReference>
<keyword evidence="12" id="KW-1185">Reference proteome</keyword>
<accession>A0A225A6M0</accession>
<keyword evidence="5 9" id="KW-0560">Oxidoreductase</keyword>
<dbReference type="InterPro" id="IPR036396">
    <property type="entry name" value="Cyt_P450_sf"/>
</dbReference>
<gene>
    <name evidence="11" type="ORF">UA08_08613</name>
</gene>
<dbReference type="SUPFAM" id="SSF48264">
    <property type="entry name" value="Cytochrome P450"/>
    <property type="match status" value="1"/>
</dbReference>
<comment type="caution">
    <text evidence="11">The sequence shown here is derived from an EMBL/GenBank/DDBJ whole genome shotgun (WGS) entry which is preliminary data.</text>
</comment>
<dbReference type="EMBL" id="LFMY01000016">
    <property type="protein sequence ID" value="OKL56052.1"/>
    <property type="molecule type" value="Genomic_DNA"/>
</dbReference>
<keyword evidence="6 8" id="KW-0408">Iron</keyword>
<dbReference type="Proteomes" id="UP000214365">
    <property type="component" value="Unassembled WGS sequence"/>
</dbReference>
<dbReference type="GO" id="GO:0020037">
    <property type="term" value="F:heme binding"/>
    <property type="evidence" value="ECO:0007669"/>
    <property type="project" value="InterPro"/>
</dbReference>
<dbReference type="GeneID" id="31008369"/>
<dbReference type="PANTHER" id="PTHR46300:SF7">
    <property type="entry name" value="P450, PUTATIVE (EUROFUNG)-RELATED"/>
    <property type="match status" value="1"/>
</dbReference>
<reference evidence="11 12" key="1">
    <citation type="submission" date="2015-06" db="EMBL/GenBank/DDBJ databases">
        <title>Talaromyces atroroseus IBT 11181 draft genome.</title>
        <authorList>
            <person name="Rasmussen K.B."/>
            <person name="Rasmussen S."/>
            <person name="Petersen B."/>
            <person name="Sicheritz-Ponten T."/>
            <person name="Mortensen U.H."/>
            <person name="Thrane U."/>
        </authorList>
    </citation>
    <scope>NUCLEOTIDE SEQUENCE [LARGE SCALE GENOMIC DNA]</scope>
    <source>
        <strain evidence="11 12">IBT 11181</strain>
    </source>
</reference>
<comment type="cofactor">
    <cofactor evidence="1 8">
        <name>heme</name>
        <dbReference type="ChEBI" id="CHEBI:30413"/>
    </cofactor>
</comment>
<evidence type="ECO:0000256" key="10">
    <source>
        <dbReference type="SAM" id="SignalP"/>
    </source>
</evidence>
<feature type="chain" id="PRO_5012240120" description="O-methylsterigmatocystin oxidoreductase" evidence="10">
    <location>
        <begin position="25"/>
        <end position="539"/>
    </location>
</feature>
<evidence type="ECO:0000313" key="11">
    <source>
        <dbReference type="EMBL" id="OKL56052.1"/>
    </source>
</evidence>
<dbReference type="PRINTS" id="PR00463">
    <property type="entry name" value="EP450I"/>
</dbReference>
<dbReference type="InterPro" id="IPR050364">
    <property type="entry name" value="Cytochrome_P450_fung"/>
</dbReference>
<dbReference type="Gene3D" id="1.10.630.10">
    <property type="entry name" value="Cytochrome P450"/>
    <property type="match status" value="1"/>
</dbReference>
<evidence type="ECO:0000256" key="6">
    <source>
        <dbReference type="ARBA" id="ARBA00023004"/>
    </source>
</evidence>
<evidence type="ECO:0000256" key="2">
    <source>
        <dbReference type="ARBA" id="ARBA00010617"/>
    </source>
</evidence>
<evidence type="ECO:0000313" key="12">
    <source>
        <dbReference type="Proteomes" id="UP000214365"/>
    </source>
</evidence>
<evidence type="ECO:0008006" key="13">
    <source>
        <dbReference type="Google" id="ProtNLM"/>
    </source>
</evidence>
<dbReference type="Pfam" id="PF00067">
    <property type="entry name" value="p450"/>
    <property type="match status" value="1"/>
</dbReference>
<dbReference type="STRING" id="1441469.A0A225A6M0"/>
<protein>
    <recommendedName>
        <fullName evidence="13">O-methylsterigmatocystin oxidoreductase</fullName>
    </recommendedName>
</protein>
<keyword evidence="3 8" id="KW-0349">Heme</keyword>
<dbReference type="InterPro" id="IPR001128">
    <property type="entry name" value="Cyt_P450"/>
</dbReference>
<evidence type="ECO:0000256" key="4">
    <source>
        <dbReference type="ARBA" id="ARBA00022723"/>
    </source>
</evidence>
<keyword evidence="10" id="KW-0732">Signal</keyword>
<dbReference type="GO" id="GO:0004497">
    <property type="term" value="F:monooxygenase activity"/>
    <property type="evidence" value="ECO:0007669"/>
    <property type="project" value="UniProtKB-KW"/>
</dbReference>
<evidence type="ECO:0000256" key="9">
    <source>
        <dbReference type="RuleBase" id="RU000461"/>
    </source>
</evidence>
<dbReference type="PANTHER" id="PTHR46300">
    <property type="entry name" value="P450, PUTATIVE (EUROFUNG)-RELATED-RELATED"/>
    <property type="match status" value="1"/>
</dbReference>
<sequence>MATASPMLMLMLMLWLWLIARLAAYLASYKRKRLPPGPRPLPLLGNIRDFPPDGTPEYQHWLKHKDLYGGISSVTVLGKTLVLIHDKKAAHDLLELTASKTSGRPMMVMANKLCGYESIVVCQGYNPMFRRYRRYLHQELGTKVSAAQFHDAQEIEVNRQLVRALREPEKWLVHFKTTAGATVLKMAYGYTIDPHKPDRLIELVDKMMLEFSLAAVPMAWAVDIIPALQYLPACCPGGKFQKTAQKWRKSIQATAYIPYRFVRRRMADCTHQPSSYVSKLVQKLKQGDNANLDKKDEEAIIWTAASLYGAAADTTVITLTIFTLAMIQFKHVQRKAQEEIDRVVGTDRLPSFKDRDKLPYINALVKEAMRWWPIAAMGFPHTTTDDVEYNGFHIPKGAVLLPAIWWFLHDPKVYADPQSFDPERFLPPRNEPDPMSDVFGYGRRICPGRFFADSNLYLNIVQSLATFNISHAVGEDGKEIEVDVKPKPGLLNYPSEFRFQVTPRSEKHIELIKQVERKHPWETSDAEQLESIDDFEIMY</sequence>
<dbReference type="InterPro" id="IPR017972">
    <property type="entry name" value="Cyt_P450_CS"/>
</dbReference>
<evidence type="ECO:0000256" key="5">
    <source>
        <dbReference type="ARBA" id="ARBA00023002"/>
    </source>
</evidence>
<evidence type="ECO:0000256" key="7">
    <source>
        <dbReference type="ARBA" id="ARBA00023033"/>
    </source>
</evidence>
<feature type="binding site" description="axial binding residue" evidence="8">
    <location>
        <position position="446"/>
    </location>
    <ligand>
        <name>heme</name>
        <dbReference type="ChEBI" id="CHEBI:30413"/>
    </ligand>
    <ligandPart>
        <name>Fe</name>
        <dbReference type="ChEBI" id="CHEBI:18248"/>
    </ligandPart>
</feature>
<organism evidence="11 12">
    <name type="scientific">Talaromyces atroroseus</name>
    <dbReference type="NCBI Taxonomy" id="1441469"/>
    <lineage>
        <taxon>Eukaryota</taxon>
        <taxon>Fungi</taxon>
        <taxon>Dikarya</taxon>
        <taxon>Ascomycota</taxon>
        <taxon>Pezizomycotina</taxon>
        <taxon>Eurotiomycetes</taxon>
        <taxon>Eurotiomycetidae</taxon>
        <taxon>Eurotiales</taxon>
        <taxon>Trichocomaceae</taxon>
        <taxon>Talaromyces</taxon>
        <taxon>Talaromyces sect. Trachyspermi</taxon>
    </lineage>
</organism>
<dbReference type="RefSeq" id="XP_020116173.1">
    <property type="nucleotide sequence ID" value="XM_020263710.1"/>
</dbReference>
<dbReference type="InterPro" id="IPR002401">
    <property type="entry name" value="Cyt_P450_E_grp-I"/>
</dbReference>
<dbReference type="OrthoDB" id="2789670at2759"/>
<dbReference type="GO" id="GO:0016705">
    <property type="term" value="F:oxidoreductase activity, acting on paired donors, with incorporation or reduction of molecular oxygen"/>
    <property type="evidence" value="ECO:0007669"/>
    <property type="project" value="InterPro"/>
</dbReference>
<feature type="signal peptide" evidence="10">
    <location>
        <begin position="1"/>
        <end position="24"/>
    </location>
</feature>
<comment type="similarity">
    <text evidence="2 9">Belongs to the cytochrome P450 family.</text>
</comment>
<proteinExistence type="inferred from homology"/>
<dbReference type="CDD" id="cd11065">
    <property type="entry name" value="CYP64-like"/>
    <property type="match status" value="1"/>
</dbReference>
<dbReference type="AlphaFoldDB" id="A0A225A6M0"/>
<keyword evidence="7 9" id="KW-0503">Monooxygenase</keyword>
<keyword evidence="4 8" id="KW-0479">Metal-binding</keyword>
<name>A0A225A6M0_TALAT</name>